<proteinExistence type="predicted"/>
<name>A0A7S4QKJ6_9DINO</name>
<accession>A0A7S4QKJ6</accession>
<evidence type="ECO:0000313" key="1">
    <source>
        <dbReference type="EMBL" id="CAE4584502.1"/>
    </source>
</evidence>
<dbReference type="EMBL" id="HBNR01030603">
    <property type="protein sequence ID" value="CAE4584502.1"/>
    <property type="molecule type" value="Transcribed_RNA"/>
</dbReference>
<protein>
    <submittedName>
        <fullName evidence="1">Uncharacterized protein</fullName>
    </submittedName>
</protein>
<dbReference type="AlphaFoldDB" id="A0A7S4QKJ6"/>
<gene>
    <name evidence="1" type="ORF">AMON00008_LOCUS20898</name>
</gene>
<sequence>MSPSPQTRSRRRLGLARLLHAEPGMVIAVGKPRAEAVRGCEWLACLPAPRLLELAPPAPAAGAGAGEDWVQSLEQLLAGCSSKLQEILVEVASDPCGGRAFFGPTEHVSGSGDASAADYTVLDFRNAVIPCPHTEEARSCQDKRRLAVLCLVVGAKPQEPEQVLRIQRRLGQVHCILYELLREAAEQAEIAPTAQPGTCVAPSANFCLELLDHEPFGTRGMLEAFPAAMLVTLFLPEGGGLPCGVYCARVQRHQAEYGVLFAVNQHHGRGGRVSSELCIFRRCGEEGTPRFLHCMAASSSVALGGALEDVRWLRPFYHGFTRLGPQQLRELISADMHAAVQFLWPKGARAAPRLPFSPAPRTGPRTPLPVHLLAQEMLPYACAADLGAWAPTSQFLRHEAERCVPTALAADTATAARARAAAVAVAISG</sequence>
<reference evidence="1" key="1">
    <citation type="submission" date="2021-01" db="EMBL/GenBank/DDBJ databases">
        <authorList>
            <person name="Corre E."/>
            <person name="Pelletier E."/>
            <person name="Niang G."/>
            <person name="Scheremetjew M."/>
            <person name="Finn R."/>
            <person name="Kale V."/>
            <person name="Holt S."/>
            <person name="Cochrane G."/>
            <person name="Meng A."/>
            <person name="Brown T."/>
            <person name="Cohen L."/>
        </authorList>
    </citation>
    <scope>NUCLEOTIDE SEQUENCE</scope>
    <source>
        <strain evidence="1">CCMP3105</strain>
    </source>
</reference>
<organism evidence="1">
    <name type="scientific">Alexandrium monilatum</name>
    <dbReference type="NCBI Taxonomy" id="311494"/>
    <lineage>
        <taxon>Eukaryota</taxon>
        <taxon>Sar</taxon>
        <taxon>Alveolata</taxon>
        <taxon>Dinophyceae</taxon>
        <taxon>Gonyaulacales</taxon>
        <taxon>Pyrocystaceae</taxon>
        <taxon>Alexandrium</taxon>
    </lineage>
</organism>